<dbReference type="RefSeq" id="WP_137301455.1">
    <property type="nucleotide sequence ID" value="NZ_BMVD01000011.1"/>
</dbReference>
<keyword evidence="4" id="KW-0645">Protease</keyword>
<dbReference type="Gene3D" id="3.30.2010.10">
    <property type="entry name" value="Metalloproteases ('zincins'), catalytic domain"/>
    <property type="match status" value="1"/>
</dbReference>
<comment type="subcellular location">
    <subcellularLocation>
        <location evidence="2">Cell membrane</location>
        <topology evidence="2">Multi-pass membrane protein</topology>
    </subcellularLocation>
</comment>
<keyword evidence="7" id="KW-0378">Hydrolase</keyword>
<dbReference type="EMBL" id="SZPR01000014">
    <property type="protein sequence ID" value="TKT08351.1"/>
    <property type="molecule type" value="Genomic_DNA"/>
</dbReference>
<keyword evidence="9 12" id="KW-1133">Transmembrane helix</keyword>
<dbReference type="GO" id="GO:0046872">
    <property type="term" value="F:metal ion binding"/>
    <property type="evidence" value="ECO:0007669"/>
    <property type="project" value="UniProtKB-KW"/>
</dbReference>
<evidence type="ECO:0000256" key="1">
    <source>
        <dbReference type="ARBA" id="ARBA00001947"/>
    </source>
</evidence>
<dbReference type="PANTHER" id="PTHR43221:SF1">
    <property type="entry name" value="PROTEASE HTPX"/>
    <property type="match status" value="1"/>
</dbReference>
<feature type="transmembrane region" description="Helical" evidence="12">
    <location>
        <begin position="12"/>
        <end position="34"/>
    </location>
</feature>
<evidence type="ECO:0000256" key="12">
    <source>
        <dbReference type="SAM" id="Phobius"/>
    </source>
</evidence>
<organism evidence="14 15">
    <name type="scientific">Streptomyces galbus</name>
    <dbReference type="NCBI Taxonomy" id="33898"/>
    <lineage>
        <taxon>Bacteria</taxon>
        <taxon>Bacillati</taxon>
        <taxon>Actinomycetota</taxon>
        <taxon>Actinomycetes</taxon>
        <taxon>Kitasatosporales</taxon>
        <taxon>Streptomycetaceae</taxon>
        <taxon>Streptomyces</taxon>
    </lineage>
</organism>
<evidence type="ECO:0000256" key="2">
    <source>
        <dbReference type="ARBA" id="ARBA00004651"/>
    </source>
</evidence>
<sequence length="538" mass="57748">MGLRLRVLRAFVLLAGFFLMGFVLLAAMGVLDWLLVTRVFVDRAAWAAATLVTGTLVVALAILQGMFAFLRAGRLETEPHAVAAGADDQPELWDLVRAAAEAMGERPPDELYLTADVNAAVAEQSRLLGLLPGRRRMYLGLPLLTGLTVPQLRGVLAHEFGHYAHLDTRLGGIIMRGRAAVLHTVDVFGRNDTYFHRAVGLLYVTYAHLFLRSSQAAGREQERAADRTAARHAGRDATAAALRALPVLDAAHDHYLTAYAAMGEPLGALPRRGEVYGGFRRMVDARSPDGIAELSSGRRPPRPHRYDSHPPIAERVAAVEALPDDGRAAELDDTRSALTLVRRGEEVFTALEACTLPVEAAQLPRLGWDDLVMARAVIDAEEWARPLRVAVARAVRAEEAGTEGGAPAGPVDSDALPGLEEVLDAFDRGLLWREIAERMPKHHQAARLTGASARNFIRPRVFDGLAGLVHLRLVQAGQAAPDVAWSGRPGLALPEEWEKGMDDALDAAVADTPDSAPLRALLAGTGSASAAGPALRTG</sequence>
<evidence type="ECO:0000259" key="13">
    <source>
        <dbReference type="Pfam" id="PF01435"/>
    </source>
</evidence>
<feature type="domain" description="Peptidase M48" evidence="13">
    <location>
        <begin position="129"/>
        <end position="321"/>
    </location>
</feature>
<dbReference type="PANTHER" id="PTHR43221">
    <property type="entry name" value="PROTEASE HTPX"/>
    <property type="match status" value="1"/>
</dbReference>
<evidence type="ECO:0000256" key="6">
    <source>
        <dbReference type="ARBA" id="ARBA00022723"/>
    </source>
</evidence>
<keyword evidence="6" id="KW-0479">Metal-binding</keyword>
<protein>
    <submittedName>
        <fullName evidence="14">Peptidase</fullName>
    </submittedName>
</protein>
<dbReference type="Pfam" id="PF01435">
    <property type="entry name" value="Peptidase_M48"/>
    <property type="match status" value="1"/>
</dbReference>
<evidence type="ECO:0000256" key="8">
    <source>
        <dbReference type="ARBA" id="ARBA00022833"/>
    </source>
</evidence>
<dbReference type="AlphaFoldDB" id="A0A4U5X2X7"/>
<keyword evidence="10" id="KW-0482">Metalloprotease</keyword>
<dbReference type="Proteomes" id="UP000308632">
    <property type="component" value="Unassembled WGS sequence"/>
</dbReference>
<evidence type="ECO:0000313" key="15">
    <source>
        <dbReference type="Proteomes" id="UP000308632"/>
    </source>
</evidence>
<gene>
    <name evidence="14" type="ORF">E4U92_18015</name>
</gene>
<comment type="caution">
    <text evidence="14">The sequence shown here is derived from an EMBL/GenBank/DDBJ whole genome shotgun (WGS) entry which is preliminary data.</text>
</comment>
<keyword evidence="11 12" id="KW-0472">Membrane</keyword>
<evidence type="ECO:0000256" key="3">
    <source>
        <dbReference type="ARBA" id="ARBA00022475"/>
    </source>
</evidence>
<name>A0A4U5X2X7_STRGB</name>
<proteinExistence type="predicted"/>
<evidence type="ECO:0000256" key="4">
    <source>
        <dbReference type="ARBA" id="ARBA00022670"/>
    </source>
</evidence>
<evidence type="ECO:0000256" key="5">
    <source>
        <dbReference type="ARBA" id="ARBA00022692"/>
    </source>
</evidence>
<dbReference type="CDD" id="cd07328">
    <property type="entry name" value="M48_Ste24p_like"/>
    <property type="match status" value="1"/>
</dbReference>
<dbReference type="GO" id="GO:0005886">
    <property type="term" value="C:plasma membrane"/>
    <property type="evidence" value="ECO:0007669"/>
    <property type="project" value="UniProtKB-SubCell"/>
</dbReference>
<dbReference type="GO" id="GO:0004222">
    <property type="term" value="F:metalloendopeptidase activity"/>
    <property type="evidence" value="ECO:0007669"/>
    <property type="project" value="InterPro"/>
</dbReference>
<dbReference type="InterPro" id="IPR050083">
    <property type="entry name" value="HtpX_protease"/>
</dbReference>
<feature type="transmembrane region" description="Helical" evidence="12">
    <location>
        <begin position="46"/>
        <end position="70"/>
    </location>
</feature>
<comment type="cofactor">
    <cofactor evidence="1">
        <name>Zn(2+)</name>
        <dbReference type="ChEBI" id="CHEBI:29105"/>
    </cofactor>
</comment>
<evidence type="ECO:0000256" key="7">
    <source>
        <dbReference type="ARBA" id="ARBA00022801"/>
    </source>
</evidence>
<evidence type="ECO:0000256" key="10">
    <source>
        <dbReference type="ARBA" id="ARBA00023049"/>
    </source>
</evidence>
<keyword evidence="3" id="KW-1003">Cell membrane</keyword>
<keyword evidence="5 12" id="KW-0812">Transmembrane</keyword>
<evidence type="ECO:0000256" key="9">
    <source>
        <dbReference type="ARBA" id="ARBA00022989"/>
    </source>
</evidence>
<evidence type="ECO:0000313" key="14">
    <source>
        <dbReference type="EMBL" id="TKT08351.1"/>
    </source>
</evidence>
<dbReference type="GO" id="GO:0006508">
    <property type="term" value="P:proteolysis"/>
    <property type="evidence" value="ECO:0007669"/>
    <property type="project" value="UniProtKB-KW"/>
</dbReference>
<reference evidence="14 15" key="1">
    <citation type="submission" date="2019-04" db="EMBL/GenBank/DDBJ databases">
        <title>Streptomyces lasaliensis sp.nov., an Actinomycete isolated from soil which produces the polyether antibiotic lasalocid.</title>
        <authorList>
            <person name="Erwin G."/>
            <person name="Haber C."/>
        </authorList>
    </citation>
    <scope>NUCLEOTIDE SEQUENCE [LARGE SCALE GENOMIC DNA]</scope>
    <source>
        <strain evidence="14 15">DSM 40089</strain>
    </source>
</reference>
<evidence type="ECO:0000256" key="11">
    <source>
        <dbReference type="ARBA" id="ARBA00023136"/>
    </source>
</evidence>
<dbReference type="InterPro" id="IPR001915">
    <property type="entry name" value="Peptidase_M48"/>
</dbReference>
<accession>A0A4U5X2X7</accession>
<keyword evidence="8" id="KW-0862">Zinc</keyword>